<sequence length="83" mass="9440">MSRQDPATMRMTKHRYPDCILNGPVWVRPLTLRLSYCNSIPPRPAAEIQSGLPYTITRTPSTKIASTCAQNWRYLGDLSSQMK</sequence>
<dbReference type="GeneID" id="81402171"/>
<name>A0A9W9HBV4_9EURO</name>
<organism evidence="1 2">
    <name type="scientific">Penicillium bovifimosum</name>
    <dbReference type="NCBI Taxonomy" id="126998"/>
    <lineage>
        <taxon>Eukaryota</taxon>
        <taxon>Fungi</taxon>
        <taxon>Dikarya</taxon>
        <taxon>Ascomycota</taxon>
        <taxon>Pezizomycotina</taxon>
        <taxon>Eurotiomycetes</taxon>
        <taxon>Eurotiomycetidae</taxon>
        <taxon>Eurotiales</taxon>
        <taxon>Aspergillaceae</taxon>
        <taxon>Penicillium</taxon>
    </lineage>
</organism>
<accession>A0A9W9HBV4</accession>
<protein>
    <submittedName>
        <fullName evidence="1">Uncharacterized protein</fullName>
    </submittedName>
</protein>
<evidence type="ECO:0000313" key="2">
    <source>
        <dbReference type="Proteomes" id="UP001149079"/>
    </source>
</evidence>
<dbReference type="RefSeq" id="XP_056525114.1">
    <property type="nucleotide sequence ID" value="XM_056663001.1"/>
</dbReference>
<comment type="caution">
    <text evidence="1">The sequence shown here is derived from an EMBL/GenBank/DDBJ whole genome shotgun (WGS) entry which is preliminary data.</text>
</comment>
<reference evidence="1" key="2">
    <citation type="journal article" date="2023" name="IMA Fungus">
        <title>Comparative genomic study of the Penicillium genus elucidates a diverse pangenome and 15 lateral gene transfer events.</title>
        <authorList>
            <person name="Petersen C."/>
            <person name="Sorensen T."/>
            <person name="Nielsen M.R."/>
            <person name="Sondergaard T.E."/>
            <person name="Sorensen J.L."/>
            <person name="Fitzpatrick D.A."/>
            <person name="Frisvad J.C."/>
            <person name="Nielsen K.L."/>
        </authorList>
    </citation>
    <scope>NUCLEOTIDE SEQUENCE</scope>
    <source>
        <strain evidence="1">IBT 22155</strain>
    </source>
</reference>
<evidence type="ECO:0000313" key="1">
    <source>
        <dbReference type="EMBL" id="KAJ5143470.1"/>
    </source>
</evidence>
<reference evidence="1" key="1">
    <citation type="submission" date="2022-11" db="EMBL/GenBank/DDBJ databases">
        <authorList>
            <person name="Petersen C."/>
        </authorList>
    </citation>
    <scope>NUCLEOTIDE SEQUENCE</scope>
    <source>
        <strain evidence="1">IBT 22155</strain>
    </source>
</reference>
<gene>
    <name evidence="1" type="ORF">N7515_002257</name>
</gene>
<dbReference type="EMBL" id="JAPQKL010000002">
    <property type="protein sequence ID" value="KAJ5143470.1"/>
    <property type="molecule type" value="Genomic_DNA"/>
</dbReference>
<keyword evidence="2" id="KW-1185">Reference proteome</keyword>
<dbReference type="AlphaFoldDB" id="A0A9W9HBV4"/>
<dbReference type="Proteomes" id="UP001149079">
    <property type="component" value="Unassembled WGS sequence"/>
</dbReference>
<proteinExistence type="predicted"/>